<proteinExistence type="predicted"/>
<dbReference type="Proteomes" id="UP000664144">
    <property type="component" value="Unassembled WGS sequence"/>
</dbReference>
<gene>
    <name evidence="1" type="ORF">J0X19_06105</name>
</gene>
<organism evidence="1 2">
    <name type="scientific">Hymenobacter telluris</name>
    <dbReference type="NCBI Taxonomy" id="2816474"/>
    <lineage>
        <taxon>Bacteria</taxon>
        <taxon>Pseudomonadati</taxon>
        <taxon>Bacteroidota</taxon>
        <taxon>Cytophagia</taxon>
        <taxon>Cytophagales</taxon>
        <taxon>Hymenobacteraceae</taxon>
        <taxon>Hymenobacter</taxon>
    </lineage>
</organism>
<name>A0A939EUK0_9BACT</name>
<protein>
    <submittedName>
        <fullName evidence="1">STAS/SEC14 domain-containing protein</fullName>
    </submittedName>
</protein>
<dbReference type="Gene3D" id="3.40.50.10600">
    <property type="entry name" value="SpoIIaa-like domains"/>
    <property type="match status" value="1"/>
</dbReference>
<dbReference type="InterPro" id="IPR036513">
    <property type="entry name" value="STAS_dom_sf"/>
</dbReference>
<dbReference type="InterPro" id="IPR021866">
    <property type="entry name" value="SpoIIAA-like"/>
</dbReference>
<keyword evidence="2" id="KW-1185">Reference proteome</keyword>
<evidence type="ECO:0000313" key="2">
    <source>
        <dbReference type="Proteomes" id="UP000664144"/>
    </source>
</evidence>
<dbReference type="SUPFAM" id="SSF52091">
    <property type="entry name" value="SpoIIaa-like"/>
    <property type="match status" value="1"/>
</dbReference>
<sequence length="131" mass="14906">MFDTIDYPEQNLLSLTISGTLEKEHYDAIIPLLEQKIARWGRINLYLDVRSFNYITATALWEDIKLDVRHWRDFNRVAITSDDDNLLKAAAALATLVSPAEVHHFPLEQKEQALHWAATGTTETSHSTASL</sequence>
<dbReference type="Pfam" id="PF11964">
    <property type="entry name" value="SpoIIAA-like"/>
    <property type="match status" value="1"/>
</dbReference>
<accession>A0A939EUK0</accession>
<comment type="caution">
    <text evidence="1">The sequence shown here is derived from an EMBL/GenBank/DDBJ whole genome shotgun (WGS) entry which is preliminary data.</text>
</comment>
<evidence type="ECO:0000313" key="1">
    <source>
        <dbReference type="EMBL" id="MBO0357511.1"/>
    </source>
</evidence>
<dbReference type="AlphaFoldDB" id="A0A939EUK0"/>
<reference evidence="1" key="1">
    <citation type="submission" date="2021-03" db="EMBL/GenBank/DDBJ databases">
        <authorList>
            <person name="Kim M.K."/>
        </authorList>
    </citation>
    <scope>NUCLEOTIDE SEQUENCE</scope>
    <source>
        <strain evidence="1">BT186</strain>
    </source>
</reference>
<dbReference type="InterPro" id="IPR038396">
    <property type="entry name" value="SpoIIAA-like_sf"/>
</dbReference>
<dbReference type="EMBL" id="JAFLQZ010000003">
    <property type="protein sequence ID" value="MBO0357511.1"/>
    <property type="molecule type" value="Genomic_DNA"/>
</dbReference>
<dbReference type="RefSeq" id="WP_206982615.1">
    <property type="nucleotide sequence ID" value="NZ_JAFLQZ010000003.1"/>
</dbReference>